<keyword evidence="12" id="KW-0234">DNA repair</keyword>
<evidence type="ECO:0000256" key="16">
    <source>
        <dbReference type="SAM" id="MobiDB-lite"/>
    </source>
</evidence>
<organism evidence="17 18">
    <name type="scientific">Parthenolecanium corni</name>
    <dbReference type="NCBI Taxonomy" id="536013"/>
    <lineage>
        <taxon>Eukaryota</taxon>
        <taxon>Metazoa</taxon>
        <taxon>Ecdysozoa</taxon>
        <taxon>Arthropoda</taxon>
        <taxon>Hexapoda</taxon>
        <taxon>Insecta</taxon>
        <taxon>Pterygota</taxon>
        <taxon>Neoptera</taxon>
        <taxon>Paraneoptera</taxon>
        <taxon>Hemiptera</taxon>
        <taxon>Sternorrhyncha</taxon>
        <taxon>Coccoidea</taxon>
        <taxon>Coccidae</taxon>
        <taxon>Parthenolecanium</taxon>
    </lineage>
</organism>
<dbReference type="GO" id="GO:0000724">
    <property type="term" value="P:double-strand break repair via homologous recombination"/>
    <property type="evidence" value="ECO:0007669"/>
    <property type="project" value="TreeGrafter"/>
</dbReference>
<keyword evidence="18" id="KW-1185">Reference proteome</keyword>
<feature type="region of interest" description="Disordered" evidence="16">
    <location>
        <begin position="682"/>
        <end position="729"/>
    </location>
</feature>
<evidence type="ECO:0000256" key="8">
    <source>
        <dbReference type="ARBA" id="ARBA00022763"/>
    </source>
</evidence>
<dbReference type="InterPro" id="IPR002110">
    <property type="entry name" value="Ankyrin_rpt"/>
</dbReference>
<keyword evidence="13" id="KW-0539">Nucleus</keyword>
<keyword evidence="9 15" id="KW-0802">TPR repeat</keyword>
<evidence type="ECO:0000256" key="5">
    <source>
        <dbReference type="ARBA" id="ARBA00022454"/>
    </source>
</evidence>
<dbReference type="InterPro" id="IPR001611">
    <property type="entry name" value="Leu-rich_rpt"/>
</dbReference>
<evidence type="ECO:0000256" key="6">
    <source>
        <dbReference type="ARBA" id="ARBA00022614"/>
    </source>
</evidence>
<comment type="caution">
    <text evidence="17">The sequence shown here is derived from an EMBL/GenBank/DDBJ whole genome shotgun (WGS) entry which is preliminary data.</text>
</comment>
<dbReference type="Gene3D" id="1.25.40.10">
    <property type="entry name" value="Tetratricopeptide repeat domain"/>
    <property type="match status" value="2"/>
</dbReference>
<dbReference type="Gene3D" id="3.80.10.10">
    <property type="entry name" value="Ribonuclease Inhibitor"/>
    <property type="match status" value="2"/>
</dbReference>
<evidence type="ECO:0000313" key="18">
    <source>
        <dbReference type="Proteomes" id="UP001367676"/>
    </source>
</evidence>
<feature type="repeat" description="ANK" evidence="14">
    <location>
        <begin position="597"/>
        <end position="629"/>
    </location>
</feature>
<keyword evidence="11 14" id="KW-0040">ANK repeat</keyword>
<dbReference type="PANTHER" id="PTHR46358">
    <property type="entry name" value="TONSOKU-LIKE PROTEIN"/>
    <property type="match status" value="1"/>
</dbReference>
<reference evidence="17 18" key="1">
    <citation type="submission" date="2024-03" db="EMBL/GenBank/DDBJ databases">
        <title>Adaptation during the transition from Ophiocordyceps entomopathogen to insect associate is accompanied by gene loss and intensified selection.</title>
        <authorList>
            <person name="Ward C.M."/>
            <person name="Onetto C.A."/>
            <person name="Borneman A.R."/>
        </authorList>
    </citation>
    <scope>NUCLEOTIDE SEQUENCE [LARGE SCALE GENOMIC DNA]</scope>
    <source>
        <strain evidence="17">AWRI1</strain>
        <tissue evidence="17">Single Adult Female</tissue>
    </source>
</reference>
<dbReference type="Proteomes" id="UP001367676">
    <property type="component" value="Unassembled WGS sequence"/>
</dbReference>
<evidence type="ECO:0000256" key="10">
    <source>
        <dbReference type="ARBA" id="ARBA00022853"/>
    </source>
</evidence>
<dbReference type="SMART" id="SM00248">
    <property type="entry name" value="ANK"/>
    <property type="match status" value="3"/>
</dbReference>
<dbReference type="Pfam" id="PF12796">
    <property type="entry name" value="Ank_2"/>
    <property type="match status" value="1"/>
</dbReference>
<evidence type="ECO:0000256" key="9">
    <source>
        <dbReference type="ARBA" id="ARBA00022803"/>
    </source>
</evidence>
<dbReference type="Pfam" id="PF00023">
    <property type="entry name" value="Ank"/>
    <property type="match status" value="1"/>
</dbReference>
<dbReference type="Gene3D" id="1.25.40.20">
    <property type="entry name" value="Ankyrin repeat-containing domain"/>
    <property type="match status" value="1"/>
</dbReference>
<evidence type="ECO:0000313" key="17">
    <source>
        <dbReference type="EMBL" id="KAK7590065.1"/>
    </source>
</evidence>
<evidence type="ECO:0000256" key="1">
    <source>
        <dbReference type="ARBA" id="ARBA00004123"/>
    </source>
</evidence>
<keyword evidence="10" id="KW-0156">Chromatin regulator</keyword>
<dbReference type="InterPro" id="IPR052311">
    <property type="entry name" value="MMS22L-TONSL_complex_comp"/>
</dbReference>
<keyword evidence="5" id="KW-0158">Chromosome</keyword>
<dbReference type="GO" id="GO:0031297">
    <property type="term" value="P:replication fork processing"/>
    <property type="evidence" value="ECO:0007669"/>
    <property type="project" value="TreeGrafter"/>
</dbReference>
<dbReference type="InterPro" id="IPR032675">
    <property type="entry name" value="LRR_dom_sf"/>
</dbReference>
<dbReference type="PROSITE" id="PS50297">
    <property type="entry name" value="ANK_REP_REGION"/>
    <property type="match status" value="3"/>
</dbReference>
<dbReference type="GO" id="GO:0043596">
    <property type="term" value="C:nuclear replication fork"/>
    <property type="evidence" value="ECO:0007669"/>
    <property type="project" value="TreeGrafter"/>
</dbReference>
<dbReference type="PANTHER" id="PTHR46358:SF1">
    <property type="entry name" value="TONSOKU-LIKE PROTEIN"/>
    <property type="match status" value="1"/>
</dbReference>
<feature type="region of interest" description="Disordered" evidence="16">
    <location>
        <begin position="801"/>
        <end position="820"/>
    </location>
</feature>
<evidence type="ECO:0000256" key="12">
    <source>
        <dbReference type="ARBA" id="ARBA00023204"/>
    </source>
</evidence>
<accession>A0AAN9THI9</accession>
<evidence type="ECO:0000256" key="4">
    <source>
        <dbReference type="ARBA" id="ARBA00017829"/>
    </source>
</evidence>
<dbReference type="PRINTS" id="PR01415">
    <property type="entry name" value="ANKYRIN"/>
</dbReference>
<evidence type="ECO:0000256" key="15">
    <source>
        <dbReference type="PROSITE-ProRule" id="PRU00339"/>
    </source>
</evidence>
<name>A0AAN9THI9_9HEMI</name>
<dbReference type="GO" id="GO:0006325">
    <property type="term" value="P:chromatin organization"/>
    <property type="evidence" value="ECO:0007669"/>
    <property type="project" value="UniProtKB-KW"/>
</dbReference>
<dbReference type="InterPro" id="IPR036770">
    <property type="entry name" value="Ankyrin_rpt-contain_sf"/>
</dbReference>
<gene>
    <name evidence="17" type="ORF">V9T40_001678</name>
</gene>
<dbReference type="PROSITE" id="PS50088">
    <property type="entry name" value="ANK_REPEAT"/>
    <property type="match status" value="3"/>
</dbReference>
<feature type="repeat" description="ANK" evidence="14">
    <location>
        <begin position="560"/>
        <end position="592"/>
    </location>
</feature>
<dbReference type="SUPFAM" id="SSF52047">
    <property type="entry name" value="RNI-like"/>
    <property type="match status" value="1"/>
</dbReference>
<keyword evidence="7" id="KW-0677">Repeat</keyword>
<keyword evidence="6" id="KW-0433">Leucine-rich repeat</keyword>
<dbReference type="InterPro" id="IPR019734">
    <property type="entry name" value="TPR_rpt"/>
</dbReference>
<comment type="subcellular location">
    <subcellularLocation>
        <location evidence="2">Chromosome</location>
    </subcellularLocation>
    <subcellularLocation>
        <location evidence="1">Nucleus</location>
    </subcellularLocation>
</comment>
<dbReference type="InterPro" id="IPR011990">
    <property type="entry name" value="TPR-like_helical_dom_sf"/>
</dbReference>
<protein>
    <recommendedName>
        <fullName evidence="4">Tonsoku-like protein</fullName>
    </recommendedName>
</protein>
<dbReference type="EMBL" id="JBBCAQ010000022">
    <property type="protein sequence ID" value="KAK7590065.1"/>
    <property type="molecule type" value="Genomic_DNA"/>
</dbReference>
<feature type="region of interest" description="Disordered" evidence="16">
    <location>
        <begin position="890"/>
        <end position="914"/>
    </location>
</feature>
<comment type="similarity">
    <text evidence="3">Belongs to the Tonsoku family.</text>
</comment>
<feature type="region of interest" description="Disordered" evidence="16">
    <location>
        <begin position="499"/>
        <end position="529"/>
    </location>
</feature>
<feature type="repeat" description="ANK" evidence="14">
    <location>
        <begin position="527"/>
        <end position="559"/>
    </location>
</feature>
<feature type="repeat" description="TPR" evidence="15">
    <location>
        <begin position="205"/>
        <end position="238"/>
    </location>
</feature>
<dbReference type="SUPFAM" id="SSF48452">
    <property type="entry name" value="TPR-like"/>
    <property type="match status" value="2"/>
</dbReference>
<proteinExistence type="inferred from homology"/>
<feature type="compositionally biased region" description="Low complexity" evidence="16">
    <location>
        <begin position="804"/>
        <end position="819"/>
    </location>
</feature>
<evidence type="ECO:0000256" key="2">
    <source>
        <dbReference type="ARBA" id="ARBA00004286"/>
    </source>
</evidence>
<dbReference type="SMART" id="SM00368">
    <property type="entry name" value="LRR_RI"/>
    <property type="match status" value="4"/>
</dbReference>
<evidence type="ECO:0000256" key="3">
    <source>
        <dbReference type="ARBA" id="ARBA00010999"/>
    </source>
</evidence>
<sequence>MDEKKLIRKKEKAIQEKNYEQIYHYCKELADIYLGEENYDLALEEYKEAEKAAKKVNSKMYVAKANRMIGETFCALGEFEKAIEHGKIHFAYSREENDLAEQQRALATLGRTYFVQAESITDSQDPERRKCLELCRKYYVKSLNICEKLSLTGQLSTKTLSEMKLRLFLNLGLALEADGDVSAGIDYISKAINICKNLELLEDLVRCYSAQGSLYFRVGDTAKALARFDEALKIAERLEQKVRISFDILLSKADVLIALSDYNSAKNVLIKAFKLKVPERKERREVESKLKTVYLICKAENELLHIPESDFNTRCKLSENLGDYCVKLQNFISAIDYYRKTLEYFRAMGMEGKDLGPIYYSLSQTYKDNGQYELALDYSLKEYEFSKNNPEEGCKSLLNIIEIMELKRENFEKMMEQYDRALSLAKKSNDLKLELTVLENKECTLRKYNRDDLADQVHGEIDVIKACLPAQEEDVDSEVSDEIVMSQDVDLEEILDEFSDEDEEELGREKHTRRRATKSNLTRRNEKGETPLHVASAKGNITLIKSLIQQGHPVNIPDAAGWSPLHEASNHGQVEAVRILIEHGANIEDRGGGSSCEGLTPLLDAANNGQLEVIMLLLDKGASPLARTNKGDTALDCLLACKERAIENGEVLSAATLAYFDEVVERLRNCLNKVGQVTKKSSNFTKSKSMEQRSPNSQSELRNEKFSQIVDRSRKRTESDFSNDDPPINAAREYQCTMKALRHGNKAKIPEPSRPTEAPKKSAFLEDDEVGDDWLEDDLVNMPVRPAKRRCEQFVGQQLRNVDKSASASTSKPSTSTAPVWDDLEDIDFDVDALTQPSPPPPATNIVSDTPFVDDDLDTVPQTFVSSERSKPKYQKSLLSVGFTRFNPPSYSTQELRNELPPEPAPRSRPTVQPTITHSIKVRIDGKLFLVPVPQTSENLTMGWLATEAGRRYQNLEGIAPVLNLMTAEGALLDTNDPLSIVLNENEVCASITSWNLAPLVDRYKEACSASNTAVDSYVERQLDICQASACLELKDCHLPLTVLTPALKAISHYQNLQNICLSACFLQDQSFKALVDNITKLNDLRSLDVSVNCISNDGLSHLARVISANSLRTLEELNFSYNPLGEESVSSLINITTNLMYLRSLNLKFIGLTPTSLYGVSNFALENVESLDISSNKLDREGVTKFLSTLDVCKIRSLNLSSTGGAEVFRECLLFLDRGPLFNLRVLNLSDMDIDDNDLEQIVPSLTTANELTKLDLSNNSRITQAAHGLVSKLSQLKELDLTGCDLLIAQNELNLPFCRLTLSSTFCGNEFYEAPYNYITNSKEIIL</sequence>
<evidence type="ECO:0000256" key="13">
    <source>
        <dbReference type="ARBA" id="ARBA00023242"/>
    </source>
</evidence>
<dbReference type="Pfam" id="PF13516">
    <property type="entry name" value="LRR_6"/>
    <property type="match status" value="3"/>
</dbReference>
<evidence type="ECO:0000256" key="7">
    <source>
        <dbReference type="ARBA" id="ARBA00022737"/>
    </source>
</evidence>
<evidence type="ECO:0000256" key="11">
    <source>
        <dbReference type="ARBA" id="ARBA00023043"/>
    </source>
</evidence>
<dbReference type="SUPFAM" id="SSF48403">
    <property type="entry name" value="Ankyrin repeat"/>
    <property type="match status" value="1"/>
</dbReference>
<dbReference type="PROSITE" id="PS50005">
    <property type="entry name" value="TPR"/>
    <property type="match status" value="1"/>
</dbReference>
<dbReference type="Pfam" id="PF13181">
    <property type="entry name" value="TPR_8"/>
    <property type="match status" value="1"/>
</dbReference>
<keyword evidence="8" id="KW-0227">DNA damage</keyword>
<evidence type="ECO:0000256" key="14">
    <source>
        <dbReference type="PROSITE-ProRule" id="PRU00023"/>
    </source>
</evidence>
<dbReference type="SMART" id="SM00028">
    <property type="entry name" value="TPR"/>
    <property type="match status" value="7"/>
</dbReference>
<dbReference type="Pfam" id="PF13424">
    <property type="entry name" value="TPR_12"/>
    <property type="match status" value="1"/>
</dbReference>